<evidence type="ECO:0000313" key="3">
    <source>
        <dbReference type="Proteomes" id="UP000636110"/>
    </source>
</evidence>
<dbReference type="RefSeq" id="WP_182954271.1">
    <property type="nucleotide sequence ID" value="NZ_WNXC01000001.1"/>
</dbReference>
<organism evidence="2 3">
    <name type="scientific">Pedobacter gandavensis</name>
    <dbReference type="NCBI Taxonomy" id="2679963"/>
    <lineage>
        <taxon>Bacteria</taxon>
        <taxon>Pseudomonadati</taxon>
        <taxon>Bacteroidota</taxon>
        <taxon>Sphingobacteriia</taxon>
        <taxon>Sphingobacteriales</taxon>
        <taxon>Sphingobacteriaceae</taxon>
        <taxon>Pedobacter</taxon>
    </lineage>
</organism>
<comment type="caution">
    <text evidence="2">The sequence shown here is derived from an EMBL/GenBank/DDBJ whole genome shotgun (WGS) entry which is preliminary data.</text>
</comment>
<keyword evidence="3" id="KW-1185">Reference proteome</keyword>
<evidence type="ECO:0000256" key="1">
    <source>
        <dbReference type="SAM" id="SignalP"/>
    </source>
</evidence>
<proteinExistence type="predicted"/>
<accession>A0ABR6ET56</accession>
<sequence>MKANLLLIAATLLLALSACNKISESIQRDVIIKPDSILFSIPPKASSQDSAIINDLPTTVNIINEINNLGGETFGLDNITNVRLSNISITYVPKTKDSVDTKNNFSNIGSIMLNLNNGLKRDSLAKVVNTGSIDAVSRIFTLTPVMKEELLKEYLNLGNLKYSLVIKFRKPTTDTIKAKISASYTLTLKK</sequence>
<reference evidence="2 3" key="1">
    <citation type="submission" date="2019-11" db="EMBL/GenBank/DDBJ databases">
        <title>Description of Pedobacter sp. LMG 31462T.</title>
        <authorList>
            <person name="Carlier A."/>
            <person name="Qi S."/>
            <person name="Vandamme P."/>
        </authorList>
    </citation>
    <scope>NUCLEOTIDE SEQUENCE [LARGE SCALE GENOMIC DNA]</scope>
    <source>
        <strain evidence="2 3">LMG 31462</strain>
    </source>
</reference>
<evidence type="ECO:0008006" key="4">
    <source>
        <dbReference type="Google" id="ProtNLM"/>
    </source>
</evidence>
<feature type="signal peptide" evidence="1">
    <location>
        <begin position="1"/>
        <end position="20"/>
    </location>
</feature>
<dbReference type="Proteomes" id="UP000636110">
    <property type="component" value="Unassembled WGS sequence"/>
</dbReference>
<name>A0ABR6ET56_9SPHI</name>
<dbReference type="PROSITE" id="PS51257">
    <property type="entry name" value="PROKAR_LIPOPROTEIN"/>
    <property type="match status" value="1"/>
</dbReference>
<keyword evidence="1" id="KW-0732">Signal</keyword>
<feature type="chain" id="PRO_5045989241" description="DUF1439 domain-containing protein" evidence="1">
    <location>
        <begin position="21"/>
        <end position="190"/>
    </location>
</feature>
<protein>
    <recommendedName>
        <fullName evidence="4">DUF1439 domain-containing protein</fullName>
    </recommendedName>
</protein>
<dbReference type="EMBL" id="WNXC01000001">
    <property type="protein sequence ID" value="MBB2148387.1"/>
    <property type="molecule type" value="Genomic_DNA"/>
</dbReference>
<gene>
    <name evidence="2" type="ORF">GM920_05630</name>
</gene>
<evidence type="ECO:0000313" key="2">
    <source>
        <dbReference type="EMBL" id="MBB2148387.1"/>
    </source>
</evidence>